<comment type="caution">
    <text evidence="1">The sequence shown here is derived from an EMBL/GenBank/DDBJ whole genome shotgun (WGS) entry which is preliminary data.</text>
</comment>
<name>A0ACA9N6C4_9GLOM</name>
<protein>
    <submittedName>
        <fullName evidence="1">14186_t:CDS:1</fullName>
    </submittedName>
</protein>
<dbReference type="Proteomes" id="UP000789525">
    <property type="component" value="Unassembled WGS sequence"/>
</dbReference>
<gene>
    <name evidence="1" type="ORF">ACOLOM_LOCUS7762</name>
</gene>
<dbReference type="EMBL" id="CAJVPT010018547">
    <property type="protein sequence ID" value="CAG8635099.1"/>
    <property type="molecule type" value="Genomic_DNA"/>
</dbReference>
<keyword evidence="2" id="KW-1185">Reference proteome</keyword>
<evidence type="ECO:0000313" key="2">
    <source>
        <dbReference type="Proteomes" id="UP000789525"/>
    </source>
</evidence>
<proteinExistence type="predicted"/>
<feature type="non-terminal residue" evidence="1">
    <location>
        <position position="626"/>
    </location>
</feature>
<sequence length="626" mass="66732">MNHSPKSTRSLSSESSTDSIVSSALKTPIDVQEEMAALVDPSFPLPAKFRSHPHSGQMMSNVLASRLESLPKRATTVPTAIASSSCSIKSKTLDPRSPPCTTNSTTNATSTRLGRLRSESISSVASNGSQSSALLRATLLMASPSLRNSYHHHHHSDSQHSRARSHSESQSKSNPQPHSRAQSVGHQLPQQQTQLYMRSILNTSRNRKNNVSVNGKESHPPASASGPTSSLLTPRTSISSFASTSLSSPNSQSSRNDSTRRGSHSSSVDRKSITSNLSTGSRNLSTELVGALVAAEATTAVSTQTSSSLAQFAPTSGAKTSLLQFGVQRHERASTSAEGLLSISTGRHNVVVTPFAQPVDARRSRSRGNGGRQRLSSASSSTGLVHERQEQEVDEQRPQFGLRYVTGWFGKQRDLPSISRGLEPDTNMDDSAFGGIQVTRKHHFRSATESIASSIAGKRESGLGFTSRHLRTGSNAIEEGALAATPRPTFPIDSHTPKQLSSPQSKEKEAQQADAPRISALDKGKGRARPLSPTLTRHASSPPGDSRLRPDPASLLSVPKPASPPSKRNGGDLPTLAAIESGSRLMRQKIVCATCGETGPDFPRPVIQEAKNVGKIPVVIKVKLES</sequence>
<reference evidence="1" key="1">
    <citation type="submission" date="2021-06" db="EMBL/GenBank/DDBJ databases">
        <authorList>
            <person name="Kallberg Y."/>
            <person name="Tangrot J."/>
            <person name="Rosling A."/>
        </authorList>
    </citation>
    <scope>NUCLEOTIDE SEQUENCE</scope>
    <source>
        <strain evidence="1">CL356</strain>
    </source>
</reference>
<evidence type="ECO:0000313" key="1">
    <source>
        <dbReference type="EMBL" id="CAG8635099.1"/>
    </source>
</evidence>
<organism evidence="1 2">
    <name type="scientific">Acaulospora colombiana</name>
    <dbReference type="NCBI Taxonomy" id="27376"/>
    <lineage>
        <taxon>Eukaryota</taxon>
        <taxon>Fungi</taxon>
        <taxon>Fungi incertae sedis</taxon>
        <taxon>Mucoromycota</taxon>
        <taxon>Glomeromycotina</taxon>
        <taxon>Glomeromycetes</taxon>
        <taxon>Diversisporales</taxon>
        <taxon>Acaulosporaceae</taxon>
        <taxon>Acaulospora</taxon>
    </lineage>
</organism>
<accession>A0ACA9N6C4</accession>